<accession>A0ACB8R4G3</accession>
<evidence type="ECO:0000313" key="2">
    <source>
        <dbReference type="Proteomes" id="UP000814033"/>
    </source>
</evidence>
<gene>
    <name evidence="1" type="ORF">FA95DRAFT_1505020</name>
</gene>
<reference evidence="1" key="1">
    <citation type="submission" date="2021-02" db="EMBL/GenBank/DDBJ databases">
        <authorList>
            <consortium name="DOE Joint Genome Institute"/>
            <person name="Ahrendt S."/>
            <person name="Looney B.P."/>
            <person name="Miyauchi S."/>
            <person name="Morin E."/>
            <person name="Drula E."/>
            <person name="Courty P.E."/>
            <person name="Chicoki N."/>
            <person name="Fauchery L."/>
            <person name="Kohler A."/>
            <person name="Kuo A."/>
            <person name="Labutti K."/>
            <person name="Pangilinan J."/>
            <person name="Lipzen A."/>
            <person name="Riley R."/>
            <person name="Andreopoulos W."/>
            <person name="He G."/>
            <person name="Johnson J."/>
            <person name="Barry K.W."/>
            <person name="Grigoriev I.V."/>
            <person name="Nagy L."/>
            <person name="Hibbett D."/>
            <person name="Henrissat B."/>
            <person name="Matheny P.B."/>
            <person name="Labbe J."/>
            <person name="Martin F."/>
        </authorList>
    </citation>
    <scope>NUCLEOTIDE SEQUENCE</scope>
    <source>
        <strain evidence="1">FP105234-sp</strain>
    </source>
</reference>
<evidence type="ECO:0000313" key="1">
    <source>
        <dbReference type="EMBL" id="KAI0038810.1"/>
    </source>
</evidence>
<comment type="caution">
    <text evidence="1">The sequence shown here is derived from an EMBL/GenBank/DDBJ whole genome shotgun (WGS) entry which is preliminary data.</text>
</comment>
<sequence>VDTEGRILAILAGRPQGDDEDWEKTRRGAYAALQAARGAMQLKGGDGKDRRGKFPSIHTGISYGRGHKVRNEPLELNLGKNEEAVQNLKQNSYIRCIVGFGNSIFALNAPKLYRKYVDMVRRLLEHSPKLSLPFGNSIFTTMTFNFGPHATTKTHVDSANLAHGWCTITPLGEFDPEKGGHLVLWQFGVVVEFPSGSTAAIPSGSVPHGNTDIQHGETRACITQYTSGALFRYVEYGYRSQKEFEAQDPEGFAEVYARRSQRTLEAMGLFSQHSELEADVREVFGLPVVD</sequence>
<organism evidence="1 2">
    <name type="scientific">Auriscalpium vulgare</name>
    <dbReference type="NCBI Taxonomy" id="40419"/>
    <lineage>
        <taxon>Eukaryota</taxon>
        <taxon>Fungi</taxon>
        <taxon>Dikarya</taxon>
        <taxon>Basidiomycota</taxon>
        <taxon>Agaricomycotina</taxon>
        <taxon>Agaricomycetes</taxon>
        <taxon>Russulales</taxon>
        <taxon>Auriscalpiaceae</taxon>
        <taxon>Auriscalpium</taxon>
    </lineage>
</organism>
<dbReference type="EMBL" id="MU276408">
    <property type="protein sequence ID" value="KAI0038810.1"/>
    <property type="molecule type" value="Genomic_DNA"/>
</dbReference>
<dbReference type="Proteomes" id="UP000814033">
    <property type="component" value="Unassembled WGS sequence"/>
</dbReference>
<protein>
    <submittedName>
        <fullName evidence="1">Uncharacterized protein</fullName>
    </submittedName>
</protein>
<keyword evidence="2" id="KW-1185">Reference proteome</keyword>
<reference evidence="1" key="2">
    <citation type="journal article" date="2022" name="New Phytol.">
        <title>Evolutionary transition to the ectomycorrhizal habit in the genomes of a hyperdiverse lineage of mushroom-forming fungi.</title>
        <authorList>
            <person name="Looney B."/>
            <person name="Miyauchi S."/>
            <person name="Morin E."/>
            <person name="Drula E."/>
            <person name="Courty P.E."/>
            <person name="Kohler A."/>
            <person name="Kuo A."/>
            <person name="LaButti K."/>
            <person name="Pangilinan J."/>
            <person name="Lipzen A."/>
            <person name="Riley R."/>
            <person name="Andreopoulos W."/>
            <person name="He G."/>
            <person name="Johnson J."/>
            <person name="Nolan M."/>
            <person name="Tritt A."/>
            <person name="Barry K.W."/>
            <person name="Grigoriev I.V."/>
            <person name="Nagy L.G."/>
            <person name="Hibbett D."/>
            <person name="Henrissat B."/>
            <person name="Matheny P.B."/>
            <person name="Labbe J."/>
            <person name="Martin F.M."/>
        </authorList>
    </citation>
    <scope>NUCLEOTIDE SEQUENCE</scope>
    <source>
        <strain evidence="1">FP105234-sp</strain>
    </source>
</reference>
<feature type="non-terminal residue" evidence="1">
    <location>
        <position position="1"/>
    </location>
</feature>
<proteinExistence type="predicted"/>
<name>A0ACB8R4G3_9AGAM</name>